<dbReference type="Pfam" id="PF00583">
    <property type="entry name" value="Acetyltransf_1"/>
    <property type="match status" value="1"/>
</dbReference>
<dbReference type="InterPro" id="IPR000182">
    <property type="entry name" value="GNAT_dom"/>
</dbReference>
<name>A0ABU3EVR6_9ENTE</name>
<dbReference type="Proteomes" id="UP001252875">
    <property type="component" value="Unassembled WGS sequence"/>
</dbReference>
<protein>
    <submittedName>
        <fullName evidence="2">GNAT family N-acetyltransferase</fullName>
    </submittedName>
</protein>
<dbReference type="InterPro" id="IPR016181">
    <property type="entry name" value="Acyl_CoA_acyltransferase"/>
</dbReference>
<feature type="domain" description="N-acetyltransferase" evidence="1">
    <location>
        <begin position="1"/>
        <end position="139"/>
    </location>
</feature>
<dbReference type="Gene3D" id="3.40.630.30">
    <property type="match status" value="1"/>
</dbReference>
<comment type="caution">
    <text evidence="2">The sequence shown here is derived from an EMBL/GenBank/DDBJ whole genome shotgun (WGS) entry which is preliminary data.</text>
</comment>
<dbReference type="EMBL" id="JARPYI010000001">
    <property type="protein sequence ID" value="MDT2598961.1"/>
    <property type="molecule type" value="Genomic_DNA"/>
</dbReference>
<dbReference type="PROSITE" id="PS51186">
    <property type="entry name" value="GNAT"/>
    <property type="match status" value="1"/>
</dbReference>
<proteinExistence type="predicted"/>
<evidence type="ECO:0000313" key="2">
    <source>
        <dbReference type="EMBL" id="MDT2598961.1"/>
    </source>
</evidence>
<sequence length="140" mass="16463">MEIKTKDYLENKQIIIKQLDEYTVETVPELSQYEFKPISLVCEEDGQIFGRIVGEIHWHYLRIELFYVDGKIRGKGVGSRMLSEIEQIAEKEQCSLVFLETMSFNAPAFYLHHGYEIIGQIDNHPLEDETHYFMCKRLKG</sequence>
<accession>A0ABU3EVR6</accession>
<reference evidence="2 3" key="1">
    <citation type="submission" date="2023-03" db="EMBL/GenBank/DDBJ databases">
        <authorList>
            <person name="Shen W."/>
            <person name="Cai J."/>
        </authorList>
    </citation>
    <scope>NUCLEOTIDE SEQUENCE [LARGE SCALE GENOMIC DNA]</scope>
    <source>
        <strain evidence="2 3">D6-4</strain>
    </source>
</reference>
<evidence type="ECO:0000259" key="1">
    <source>
        <dbReference type="PROSITE" id="PS51186"/>
    </source>
</evidence>
<dbReference type="CDD" id="cd04301">
    <property type="entry name" value="NAT_SF"/>
    <property type="match status" value="1"/>
</dbReference>
<gene>
    <name evidence="2" type="ORF">P7D85_04190</name>
</gene>
<dbReference type="SUPFAM" id="SSF55729">
    <property type="entry name" value="Acyl-CoA N-acyltransferases (Nat)"/>
    <property type="match status" value="1"/>
</dbReference>
<dbReference type="RefSeq" id="WP_311820888.1">
    <property type="nucleotide sequence ID" value="NZ_JARPYF010000001.1"/>
</dbReference>
<organism evidence="2 3">
    <name type="scientific">Enterococcus hulanensis</name>
    <dbReference type="NCBI Taxonomy" id="2559929"/>
    <lineage>
        <taxon>Bacteria</taxon>
        <taxon>Bacillati</taxon>
        <taxon>Bacillota</taxon>
        <taxon>Bacilli</taxon>
        <taxon>Lactobacillales</taxon>
        <taxon>Enterococcaceae</taxon>
        <taxon>Enterococcus</taxon>
    </lineage>
</organism>
<keyword evidence="3" id="KW-1185">Reference proteome</keyword>
<evidence type="ECO:0000313" key="3">
    <source>
        <dbReference type="Proteomes" id="UP001252875"/>
    </source>
</evidence>